<proteinExistence type="predicted"/>
<feature type="compositionally biased region" description="Low complexity" evidence="3">
    <location>
        <begin position="79"/>
        <end position="90"/>
    </location>
</feature>
<feature type="region of interest" description="Disordered" evidence="3">
    <location>
        <begin position="249"/>
        <end position="395"/>
    </location>
</feature>
<evidence type="ECO:0000313" key="5">
    <source>
        <dbReference type="Proteomes" id="UP000029665"/>
    </source>
</evidence>
<feature type="compositionally biased region" description="Low complexity" evidence="3">
    <location>
        <begin position="285"/>
        <end position="316"/>
    </location>
</feature>
<keyword evidence="5" id="KW-1185">Reference proteome</keyword>
<dbReference type="PRINTS" id="PR00929">
    <property type="entry name" value="ATHOOK"/>
</dbReference>
<dbReference type="GO" id="GO:0003677">
    <property type="term" value="F:DNA binding"/>
    <property type="evidence" value="ECO:0007669"/>
    <property type="project" value="UniProtKB-KW"/>
</dbReference>
<evidence type="ECO:0000256" key="3">
    <source>
        <dbReference type="SAM" id="MobiDB-lite"/>
    </source>
</evidence>
<name>A0A060SBC1_PYCCI</name>
<gene>
    <name evidence="4" type="ORF">BN946_scf184923.g2</name>
</gene>
<feature type="compositionally biased region" description="Low complexity" evidence="3">
    <location>
        <begin position="544"/>
        <end position="558"/>
    </location>
</feature>
<feature type="region of interest" description="Disordered" evidence="3">
    <location>
        <begin position="577"/>
        <end position="596"/>
    </location>
</feature>
<comment type="caution">
    <text evidence="4">The sequence shown here is derived from an EMBL/GenBank/DDBJ whole genome shotgun (WGS) entry which is preliminary data.</text>
</comment>
<dbReference type="HOGENOM" id="CLU_360611_0_0_1"/>
<feature type="region of interest" description="Disordered" evidence="3">
    <location>
        <begin position="118"/>
        <end position="176"/>
    </location>
</feature>
<feature type="compositionally biased region" description="Basic residues" evidence="3">
    <location>
        <begin position="586"/>
        <end position="596"/>
    </location>
</feature>
<feature type="compositionally biased region" description="Basic residues" evidence="3">
    <location>
        <begin position="50"/>
        <end position="62"/>
    </location>
</feature>
<dbReference type="GO" id="GO:0006355">
    <property type="term" value="P:regulation of DNA-templated transcription"/>
    <property type="evidence" value="ECO:0007669"/>
    <property type="project" value="InterPro"/>
</dbReference>
<reference evidence="4" key="1">
    <citation type="submission" date="2014-01" db="EMBL/GenBank/DDBJ databases">
        <title>The genome of the white-rot fungus Pycnoporus cinnabarinus: a basidiomycete model with a versatile arsenal for lignocellulosic biomass breakdown.</title>
        <authorList>
            <person name="Levasseur A."/>
            <person name="Lomascolo A."/>
            <person name="Ruiz-Duenas F.J."/>
            <person name="Uzan E."/>
            <person name="Piumi F."/>
            <person name="Kues U."/>
            <person name="Ram A.F.J."/>
            <person name="Murat C."/>
            <person name="Haon M."/>
            <person name="Benoit I."/>
            <person name="Arfi Y."/>
            <person name="Chevret D."/>
            <person name="Drula E."/>
            <person name="Kwon M.J."/>
            <person name="Gouret P."/>
            <person name="Lesage-Meessen L."/>
            <person name="Lombard V."/>
            <person name="Mariette J."/>
            <person name="Noirot C."/>
            <person name="Park J."/>
            <person name="Patyshakuliyeva A."/>
            <person name="Wieneger R.A.B."/>
            <person name="Wosten H.A.B."/>
            <person name="Martin F."/>
            <person name="Coutinho P.M."/>
            <person name="de Vries R."/>
            <person name="Martinez A.T."/>
            <person name="Klopp C."/>
            <person name="Pontarotti P."/>
            <person name="Henrissat B."/>
            <person name="Record E."/>
        </authorList>
    </citation>
    <scope>NUCLEOTIDE SEQUENCE [LARGE SCALE GENOMIC DNA]</scope>
    <source>
        <strain evidence="4">BRFM137</strain>
    </source>
</reference>
<dbReference type="OMA" id="ASPLECK"/>
<feature type="compositionally biased region" description="Basic residues" evidence="3">
    <location>
        <begin position="432"/>
        <end position="442"/>
    </location>
</feature>
<sequence length="776" mass="83051">MSGTSPTHGGALFPLDSRKRKERELSPVAPDPEPTPSRADAFWITPSRSGRVKKTYAHKRARSYASSAQEDLSDGAVVPSSRSPSPQSSPIKPRAQPRSTAIDVYVELPSNIRYFQTTARSASRHRAPTTIPDDPGMSGARPEPPRMDGPSTSRKKLVPYVEVPLRRTTSARKERRHISGFVSPARASDIHDVNVHVSRGRSFEQKAIAFPSPPPSEGDWTTCHHQDDQLTLSEALNRSFAAVSSYPTVSDNIPITAPSEPTAKREPGRPRPRSRGLAALGPIVSHSQSSSTRLRRTSSGNAASPAAPNSAPPVKRGPGRPRKNPLPPPEPEAAPAGGSRPRRSSARSKSGTRPTQLPSDEDEGDAAAVVDQLLYDPPSSPAGPSGSAPTDHDYAYHSVDVAPVARALERQAAEEAAMAFDADAGPPPVPMKRARGRPRGSKNKSTLAREQAACDERLARLTSSSRTRSAPAAPHVAESTVSSLPPVPIKRPRGRPRKSAPSAFSSSGFMDYTEPLKDPDDDALTAGPSTIPAKARGRSRTRRNSTSILPISSSSAASPAKSSQYYLDLDTMQWRRRGRSVSASPTKRRRSLSRATKKATEYVTSQLLCAALKTALVKAAATPKLAQDRTDDGLRVAPSGVLLFSDGKSDEPVPTLTPVFSGSWAILEDPRVTFDDGLVMKKLHEVVLGTGAFVRFGEARISRTARGRTVTVTVPCCCQSLRPVPPHTPSSRAGKRVAASPLECKGELTVSISEEAATREYAGLAKVLRTTVVVTH</sequence>
<dbReference type="Proteomes" id="UP000029665">
    <property type="component" value="Unassembled WGS sequence"/>
</dbReference>
<organism evidence="4 5">
    <name type="scientific">Pycnoporus cinnabarinus</name>
    <name type="common">Cinnabar-red polypore</name>
    <name type="synonym">Trametes cinnabarina</name>
    <dbReference type="NCBI Taxonomy" id="5643"/>
    <lineage>
        <taxon>Eukaryota</taxon>
        <taxon>Fungi</taxon>
        <taxon>Dikarya</taxon>
        <taxon>Basidiomycota</taxon>
        <taxon>Agaricomycotina</taxon>
        <taxon>Agaricomycetes</taxon>
        <taxon>Polyporales</taxon>
        <taxon>Polyporaceae</taxon>
        <taxon>Trametes</taxon>
    </lineage>
</organism>
<evidence type="ECO:0000313" key="4">
    <source>
        <dbReference type="EMBL" id="CDO71772.1"/>
    </source>
</evidence>
<dbReference type="InterPro" id="IPR000116">
    <property type="entry name" value="HMGA"/>
</dbReference>
<dbReference type="AlphaFoldDB" id="A0A060SBC1"/>
<dbReference type="GO" id="GO:0005634">
    <property type="term" value="C:nucleus"/>
    <property type="evidence" value="ECO:0007669"/>
    <property type="project" value="InterPro"/>
</dbReference>
<dbReference type="EMBL" id="CCBP010000106">
    <property type="protein sequence ID" value="CDO71772.1"/>
    <property type="molecule type" value="Genomic_DNA"/>
</dbReference>
<evidence type="ECO:0000256" key="2">
    <source>
        <dbReference type="ARBA" id="ARBA00023125"/>
    </source>
</evidence>
<dbReference type="InterPro" id="IPR017956">
    <property type="entry name" value="AT_hook_DNA-bd_motif"/>
</dbReference>
<accession>A0A060SBC1</accession>
<feature type="compositionally biased region" description="Basic and acidic residues" evidence="3">
    <location>
        <begin position="16"/>
        <end position="25"/>
    </location>
</feature>
<dbReference type="OrthoDB" id="2757957at2759"/>
<evidence type="ECO:0000256" key="1">
    <source>
        <dbReference type="ARBA" id="ARBA00022737"/>
    </source>
</evidence>
<feature type="region of interest" description="Disordered" evidence="3">
    <location>
        <begin position="1"/>
        <end position="99"/>
    </location>
</feature>
<feature type="compositionally biased region" description="Low complexity" evidence="3">
    <location>
        <begin position="460"/>
        <end position="474"/>
    </location>
</feature>
<dbReference type="SMART" id="SM00384">
    <property type="entry name" value="AT_hook"/>
    <property type="match status" value="4"/>
</dbReference>
<dbReference type="PRINTS" id="PR00930">
    <property type="entry name" value="HIGHMOBLTYIY"/>
</dbReference>
<protein>
    <submittedName>
        <fullName evidence="4">Uncharacterized protein</fullName>
    </submittedName>
</protein>
<dbReference type="GO" id="GO:0000785">
    <property type="term" value="C:chromatin"/>
    <property type="evidence" value="ECO:0007669"/>
    <property type="project" value="InterPro"/>
</dbReference>
<keyword evidence="1" id="KW-0677">Repeat</keyword>
<keyword evidence="2" id="KW-0238">DNA-binding</keyword>
<feature type="region of interest" description="Disordered" evidence="3">
    <location>
        <begin position="417"/>
        <end position="558"/>
    </location>
</feature>